<protein>
    <submittedName>
        <fullName evidence="2">Baseplate J/gp47 family protein</fullName>
    </submittedName>
</protein>
<evidence type="ECO:0000259" key="1">
    <source>
        <dbReference type="Pfam" id="PF04865"/>
    </source>
</evidence>
<evidence type="ECO:0000313" key="3">
    <source>
        <dbReference type="Proteomes" id="UP001167864"/>
    </source>
</evidence>
<proteinExistence type="predicted"/>
<dbReference type="EMBL" id="JAUEHU010000012">
    <property type="protein sequence ID" value="MDN0088322.1"/>
    <property type="molecule type" value="Genomic_DNA"/>
</dbReference>
<dbReference type="AlphaFoldDB" id="A0AAW7K451"/>
<gene>
    <name evidence="2" type="ORF">QVN42_13205</name>
</gene>
<dbReference type="Pfam" id="PF04865">
    <property type="entry name" value="Baseplate_J"/>
    <property type="match status" value="1"/>
</dbReference>
<organism evidence="2 3">
    <name type="scientific">Yersinia nurmii</name>
    <dbReference type="NCBI Taxonomy" id="685706"/>
    <lineage>
        <taxon>Bacteria</taxon>
        <taxon>Pseudomonadati</taxon>
        <taxon>Pseudomonadota</taxon>
        <taxon>Gammaproteobacteria</taxon>
        <taxon>Enterobacterales</taxon>
        <taxon>Yersiniaceae</taxon>
        <taxon>Yersinia</taxon>
    </lineage>
</organism>
<dbReference type="RefSeq" id="WP_289818066.1">
    <property type="nucleotide sequence ID" value="NZ_JAUEHU010000012.1"/>
</dbReference>
<sequence length="410" mass="43375">MTTLKTAVPGVTITETGLLVPDIADVLSGRLTDLDAAMGGGASQPLSSPQGQISQSDTEIIATNYDALLCLFNQINPDYATGRFQDGIGSIYFMERIAAQGTIVTATCTGGVGRHIPAGSTAMDESGYIYQSINGASIGPSGHVDIQFQNQTTGPIPCGVGELNQIYSTGLSGWDAVRNDAAGVVGVDVESRVAFETRRKQSVSRNGRNTDAAMLAALLSTDGVLDAYVWSNRTDATVNSGATNFPVLRHSVYACVYGGVDADVAEAIFTTKNPGANLNGNATFTVEDKENYNAPYPQYIIQWQKATPLRIYFKVGIEANENLPSDISSQIKSMVETVFNGGYDGITKARIGGRINSGTYYAPIISISPDYVNISSISISGNGVDFTQSLTAGIDQIPTIQQADIEVTLM</sequence>
<comment type="caution">
    <text evidence="2">The sequence shown here is derived from an EMBL/GenBank/DDBJ whole genome shotgun (WGS) entry which is preliminary data.</text>
</comment>
<dbReference type="InterPro" id="IPR006949">
    <property type="entry name" value="Barrel_Baseplate_J-like"/>
</dbReference>
<feature type="domain" description="Baseplate protein J-like barrel" evidence="1">
    <location>
        <begin position="105"/>
        <end position="183"/>
    </location>
</feature>
<name>A0AAW7K451_9GAMM</name>
<evidence type="ECO:0000313" key="2">
    <source>
        <dbReference type="EMBL" id="MDN0088322.1"/>
    </source>
</evidence>
<accession>A0AAW7K451</accession>
<dbReference type="Proteomes" id="UP001167864">
    <property type="component" value="Unassembled WGS sequence"/>
</dbReference>
<reference evidence="2" key="1">
    <citation type="submission" date="2023-06" db="EMBL/GenBank/DDBJ databases">
        <authorList>
            <person name="Polev D.E."/>
            <person name="Saitova A.T."/>
            <person name="Bogumilchik E.A."/>
            <person name="Kokorina G.I."/>
            <person name="Voskresenskaia E.A."/>
        </authorList>
    </citation>
    <scope>NUCLEOTIDE SEQUENCE</scope>
    <source>
        <strain evidence="2">2145 StPb PI</strain>
    </source>
</reference>